<sequence>MSHEQAAPQRGGGSVGVLELGPAGDRPPTTAFAVMFGQQVGLNKVPTDDSRWAGKGQIRFDENTVTLSGPRKRPFLTSVQESRTFQRQEILNAAVTGSTVKFQRRVPGESMQTVRFTASNPAQALAILAHLPGEQTAEFASSQAALVDFQQRLDRLSPRAPVTPVLVALNVIVFIVACVAGMNPISPTGESAVQVGSNFGPLTMGGQWWRLFTATFIHFGIIHLALNMLALYQNGRTIERLFGSSRFLLLYVFAGLAGSLASLLWNPMVNGAGASGAIFGIFGGLLAFVINPHNAVPKEVMAEHRNSTLLFAGYSLFYGFAHSGIDNAAHLGGLVGGFAMGLLLARPLNTEHRSQAGLPRLLLSILLGAGALLAMAWPLVHPSGQAQQIARFERNLMEFSEHEKAILAQAKGLIEQVRGGSLSSAAFAAAFASQITPQWDALHEEFAAETIPPDHRDYALHQALLHYTDARRLEARALAKAATSIDPADSTALGTARGNTAAAMDEIKSAVAKRK</sequence>
<keyword evidence="11" id="KW-1185">Reference proteome</keyword>
<dbReference type="Gene3D" id="1.20.1540.10">
    <property type="entry name" value="Rhomboid-like"/>
    <property type="match status" value="1"/>
</dbReference>
<dbReference type="Proteomes" id="UP000254711">
    <property type="component" value="Unassembled WGS sequence"/>
</dbReference>
<keyword evidence="3 8" id="KW-0812">Transmembrane</keyword>
<evidence type="ECO:0000256" key="3">
    <source>
        <dbReference type="ARBA" id="ARBA00022692"/>
    </source>
</evidence>
<feature type="region of interest" description="Disordered" evidence="7">
    <location>
        <begin position="1"/>
        <end position="24"/>
    </location>
</feature>
<evidence type="ECO:0000256" key="5">
    <source>
        <dbReference type="ARBA" id="ARBA00022989"/>
    </source>
</evidence>
<organism evidence="10 11">
    <name type="scientific">Dyella solisilvae</name>
    <dbReference type="NCBI Taxonomy" id="1920168"/>
    <lineage>
        <taxon>Bacteria</taxon>
        <taxon>Pseudomonadati</taxon>
        <taxon>Pseudomonadota</taxon>
        <taxon>Gammaproteobacteria</taxon>
        <taxon>Lysobacterales</taxon>
        <taxon>Rhodanobacteraceae</taxon>
        <taxon>Dyella</taxon>
    </lineage>
</organism>
<dbReference type="InterPro" id="IPR035952">
    <property type="entry name" value="Rhomboid-like_sf"/>
</dbReference>
<dbReference type="GO" id="GO:0004252">
    <property type="term" value="F:serine-type endopeptidase activity"/>
    <property type="evidence" value="ECO:0007669"/>
    <property type="project" value="InterPro"/>
</dbReference>
<evidence type="ECO:0000313" key="10">
    <source>
        <dbReference type="EMBL" id="RDJ00459.1"/>
    </source>
</evidence>
<evidence type="ECO:0000256" key="4">
    <source>
        <dbReference type="ARBA" id="ARBA00022801"/>
    </source>
</evidence>
<dbReference type="OrthoDB" id="9778341at2"/>
<evidence type="ECO:0000256" key="1">
    <source>
        <dbReference type="ARBA" id="ARBA00004141"/>
    </source>
</evidence>
<keyword evidence="6 8" id="KW-0472">Membrane</keyword>
<evidence type="ECO:0000256" key="2">
    <source>
        <dbReference type="ARBA" id="ARBA00009045"/>
    </source>
</evidence>
<comment type="similarity">
    <text evidence="2">Belongs to the peptidase S54 family.</text>
</comment>
<feature type="transmembrane region" description="Helical" evidence="8">
    <location>
        <begin position="247"/>
        <end position="265"/>
    </location>
</feature>
<feature type="transmembrane region" description="Helical" evidence="8">
    <location>
        <begin position="361"/>
        <end position="380"/>
    </location>
</feature>
<dbReference type="SUPFAM" id="SSF144091">
    <property type="entry name" value="Rhomboid-like"/>
    <property type="match status" value="1"/>
</dbReference>
<feature type="transmembrane region" description="Helical" evidence="8">
    <location>
        <begin position="277"/>
        <end position="296"/>
    </location>
</feature>
<evidence type="ECO:0000256" key="8">
    <source>
        <dbReference type="SAM" id="Phobius"/>
    </source>
</evidence>
<accession>A0A370KCV2</accession>
<dbReference type="GO" id="GO:0006508">
    <property type="term" value="P:proteolysis"/>
    <property type="evidence" value="ECO:0007669"/>
    <property type="project" value="UniProtKB-KW"/>
</dbReference>
<comment type="caution">
    <text evidence="10">The sequence shown here is derived from an EMBL/GenBank/DDBJ whole genome shotgun (WGS) entry which is preliminary data.</text>
</comment>
<dbReference type="AlphaFoldDB" id="A0A370KCV2"/>
<evidence type="ECO:0000256" key="7">
    <source>
        <dbReference type="SAM" id="MobiDB-lite"/>
    </source>
</evidence>
<feature type="domain" description="Peptidase S54 rhomboid" evidence="9">
    <location>
        <begin position="206"/>
        <end position="346"/>
    </location>
</feature>
<dbReference type="PANTHER" id="PTHR43731">
    <property type="entry name" value="RHOMBOID PROTEASE"/>
    <property type="match status" value="1"/>
</dbReference>
<gene>
    <name evidence="10" type="ORF">DVT68_06600</name>
</gene>
<feature type="transmembrane region" description="Helical" evidence="8">
    <location>
        <begin position="162"/>
        <end position="182"/>
    </location>
</feature>
<keyword evidence="10" id="KW-0645">Protease</keyword>
<dbReference type="Pfam" id="PF01694">
    <property type="entry name" value="Rhomboid"/>
    <property type="match status" value="1"/>
</dbReference>
<evidence type="ECO:0000259" key="9">
    <source>
        <dbReference type="Pfam" id="PF01694"/>
    </source>
</evidence>
<keyword evidence="5 8" id="KW-1133">Transmembrane helix</keyword>
<keyword evidence="4" id="KW-0378">Hydrolase</keyword>
<feature type="transmembrane region" description="Helical" evidence="8">
    <location>
        <begin position="208"/>
        <end position="226"/>
    </location>
</feature>
<name>A0A370KCV2_9GAMM</name>
<evidence type="ECO:0000313" key="11">
    <source>
        <dbReference type="Proteomes" id="UP000254711"/>
    </source>
</evidence>
<dbReference type="EMBL" id="QQSY01000001">
    <property type="protein sequence ID" value="RDJ00459.1"/>
    <property type="molecule type" value="Genomic_DNA"/>
</dbReference>
<feature type="transmembrane region" description="Helical" evidence="8">
    <location>
        <begin position="331"/>
        <end position="349"/>
    </location>
</feature>
<dbReference type="PANTHER" id="PTHR43731:SF14">
    <property type="entry name" value="PRESENILIN-ASSOCIATED RHOMBOID-LIKE PROTEIN, MITOCHONDRIAL"/>
    <property type="match status" value="1"/>
</dbReference>
<comment type="subcellular location">
    <subcellularLocation>
        <location evidence="1">Membrane</location>
        <topology evidence="1">Multi-pass membrane protein</topology>
    </subcellularLocation>
</comment>
<protein>
    <submittedName>
        <fullName evidence="10">Rhomboid family intramembrane serine protease</fullName>
    </submittedName>
</protein>
<proteinExistence type="inferred from homology"/>
<feature type="transmembrane region" description="Helical" evidence="8">
    <location>
        <begin position="308"/>
        <end position="325"/>
    </location>
</feature>
<evidence type="ECO:0000256" key="6">
    <source>
        <dbReference type="ARBA" id="ARBA00023136"/>
    </source>
</evidence>
<dbReference type="GO" id="GO:0016020">
    <property type="term" value="C:membrane"/>
    <property type="evidence" value="ECO:0007669"/>
    <property type="project" value="UniProtKB-SubCell"/>
</dbReference>
<dbReference type="InterPro" id="IPR022764">
    <property type="entry name" value="Peptidase_S54_rhomboid_dom"/>
</dbReference>
<dbReference type="RefSeq" id="WP_114824183.1">
    <property type="nucleotide sequence ID" value="NZ_QQSY01000001.1"/>
</dbReference>
<dbReference type="InterPro" id="IPR050925">
    <property type="entry name" value="Rhomboid_protease_S54"/>
</dbReference>
<reference evidence="10 11" key="1">
    <citation type="submission" date="2018-07" db="EMBL/GenBank/DDBJ databases">
        <title>Dyella solisilvae sp. nov., isolated from the pine and broad-leaved mixed forest soil.</title>
        <authorList>
            <person name="Gao Z."/>
            <person name="Qiu L."/>
        </authorList>
    </citation>
    <scope>NUCLEOTIDE SEQUENCE [LARGE SCALE GENOMIC DNA]</scope>
    <source>
        <strain evidence="10 11">DHG54</strain>
    </source>
</reference>